<evidence type="ECO:0000313" key="1">
    <source>
        <dbReference type="EMBL" id="GIH35822.1"/>
    </source>
</evidence>
<evidence type="ECO:0000313" key="2">
    <source>
        <dbReference type="Proteomes" id="UP000651728"/>
    </source>
</evidence>
<accession>A0ABQ4FM16</accession>
<dbReference type="EMBL" id="BOOB01000050">
    <property type="protein sequence ID" value="GIH35822.1"/>
    <property type="molecule type" value="Genomic_DNA"/>
</dbReference>
<keyword evidence="2" id="KW-1185">Reference proteome</keyword>
<evidence type="ECO:0008006" key="3">
    <source>
        <dbReference type="Google" id="ProtNLM"/>
    </source>
</evidence>
<comment type="caution">
    <text evidence="1">The sequence shown here is derived from an EMBL/GenBank/DDBJ whole genome shotgun (WGS) entry which is preliminary data.</text>
</comment>
<reference evidence="1 2" key="1">
    <citation type="submission" date="2021-01" db="EMBL/GenBank/DDBJ databases">
        <title>Whole genome shotgun sequence of Microbispora amethystogenes NBRC 101907.</title>
        <authorList>
            <person name="Komaki H."/>
            <person name="Tamura T."/>
        </authorList>
    </citation>
    <scope>NUCLEOTIDE SEQUENCE [LARGE SCALE GENOMIC DNA]</scope>
    <source>
        <strain evidence="1 2">NBRC 101907</strain>
    </source>
</reference>
<protein>
    <recommendedName>
        <fullName evidence="3">Transposase</fullName>
    </recommendedName>
</protein>
<proteinExistence type="predicted"/>
<sequence>MPITAARFPDRSVFSPAVYRGVPIARPPAALHGQVAFKRGRLTENTQLLALIHALDKLDNTCSGLRRISECDRPARRSENDLAWALTGAVPGLALLPSFRIC</sequence>
<organism evidence="1 2">
    <name type="scientific">Microbispora amethystogenes</name>
    <dbReference type="NCBI Taxonomy" id="1427754"/>
    <lineage>
        <taxon>Bacteria</taxon>
        <taxon>Bacillati</taxon>
        <taxon>Actinomycetota</taxon>
        <taxon>Actinomycetes</taxon>
        <taxon>Streptosporangiales</taxon>
        <taxon>Streptosporangiaceae</taxon>
        <taxon>Microbispora</taxon>
    </lineage>
</organism>
<dbReference type="Proteomes" id="UP000651728">
    <property type="component" value="Unassembled WGS sequence"/>
</dbReference>
<gene>
    <name evidence="1" type="ORF">Mam01_59860</name>
</gene>
<name>A0ABQ4FM16_9ACTN</name>